<keyword evidence="2" id="KW-0560">Oxidoreductase</keyword>
<dbReference type="PANTHER" id="PTHR43708">
    <property type="entry name" value="CONSERVED EXPRESSED OXIDOREDUCTASE (EUROFUNG)"/>
    <property type="match status" value="1"/>
</dbReference>
<dbReference type="Gene3D" id="3.40.50.720">
    <property type="entry name" value="NAD(P)-binding Rossmann-like Domain"/>
    <property type="match status" value="1"/>
</dbReference>
<dbReference type="GO" id="GO:0000166">
    <property type="term" value="F:nucleotide binding"/>
    <property type="evidence" value="ECO:0007669"/>
    <property type="project" value="InterPro"/>
</dbReference>
<dbReference type="InterPro" id="IPR036291">
    <property type="entry name" value="NAD(P)-bd_dom_sf"/>
</dbReference>
<sequence length="335" mass="37551">MSMKMIQVGLGAHGRGVGSNFVIPSPYFEYAGLVDLDLAVLEAYAEQFRLSKQLLFTDYKQAFQLTNADAVFISAISPVHYEIAKEALEQNLHVLIEKPFVLTMGEAEELVQLAAEKKRSLMISQNYRFASIVVTLKQALQHSALGEIQFISAEFYCDHDGKRYQREMDNYILLEMSVHHIDMIRFLLDSNILNVSGRTWNYPDSGYKSDPNVNAVYYTGIGVPVFYTASLLAKGASTPWEGKWRIQCREGSIHLDDLGEGYGVYVVPHNQSIIKKPLYVPQEDNIHGVLAEFARSIREGSEAATSGRDNLNTLEALLATSESSREGKEIRLSNI</sequence>
<dbReference type="GO" id="GO:0016491">
    <property type="term" value="F:oxidoreductase activity"/>
    <property type="evidence" value="ECO:0007669"/>
    <property type="project" value="UniProtKB-KW"/>
</dbReference>
<evidence type="ECO:0000256" key="1">
    <source>
        <dbReference type="ARBA" id="ARBA00010928"/>
    </source>
</evidence>
<dbReference type="Proteomes" id="UP000282076">
    <property type="component" value="Unassembled WGS sequence"/>
</dbReference>
<proteinExistence type="inferred from homology"/>
<dbReference type="OrthoDB" id="9800252at2"/>
<organism evidence="5 6">
    <name type="scientific">Cohnella endophytica</name>
    <dbReference type="NCBI Taxonomy" id="2419778"/>
    <lineage>
        <taxon>Bacteria</taxon>
        <taxon>Bacillati</taxon>
        <taxon>Bacillota</taxon>
        <taxon>Bacilli</taxon>
        <taxon>Bacillales</taxon>
        <taxon>Paenibacillaceae</taxon>
        <taxon>Cohnella</taxon>
    </lineage>
</organism>
<dbReference type="InterPro" id="IPR000683">
    <property type="entry name" value="Gfo/Idh/MocA-like_OxRdtase_N"/>
</dbReference>
<feature type="domain" description="Gfo/Idh/MocA-like oxidoreductase N-terminal" evidence="3">
    <location>
        <begin position="8"/>
        <end position="123"/>
    </location>
</feature>
<accession>A0A494XF44</accession>
<evidence type="ECO:0000259" key="3">
    <source>
        <dbReference type="Pfam" id="PF01408"/>
    </source>
</evidence>
<dbReference type="InterPro" id="IPR055170">
    <property type="entry name" value="GFO_IDH_MocA-like_dom"/>
</dbReference>
<dbReference type="RefSeq" id="WP_120979615.1">
    <property type="nucleotide sequence ID" value="NZ_RBZM01000012.1"/>
</dbReference>
<evidence type="ECO:0000259" key="4">
    <source>
        <dbReference type="Pfam" id="PF22725"/>
    </source>
</evidence>
<reference evidence="5 6" key="1">
    <citation type="submission" date="2018-10" db="EMBL/GenBank/DDBJ databases">
        <title>Cohnella sp. M2MS4P-1, whole genome shotgun sequence.</title>
        <authorList>
            <person name="Tuo L."/>
        </authorList>
    </citation>
    <scope>NUCLEOTIDE SEQUENCE [LARGE SCALE GENOMIC DNA]</scope>
    <source>
        <strain evidence="5 6">M2MS4P-1</strain>
    </source>
</reference>
<dbReference type="EMBL" id="RBZM01000012">
    <property type="protein sequence ID" value="RKP46714.1"/>
    <property type="molecule type" value="Genomic_DNA"/>
</dbReference>
<dbReference type="Pfam" id="PF01408">
    <property type="entry name" value="GFO_IDH_MocA"/>
    <property type="match status" value="1"/>
</dbReference>
<comment type="similarity">
    <text evidence="1">Belongs to the Gfo/Idh/MocA family.</text>
</comment>
<dbReference type="PANTHER" id="PTHR43708:SF5">
    <property type="entry name" value="CONSERVED EXPRESSED OXIDOREDUCTASE (EUROFUNG)-RELATED"/>
    <property type="match status" value="1"/>
</dbReference>
<gene>
    <name evidence="5" type="ORF">D7Z26_24200</name>
</gene>
<dbReference type="Gene3D" id="3.30.360.10">
    <property type="entry name" value="Dihydrodipicolinate Reductase, domain 2"/>
    <property type="match status" value="1"/>
</dbReference>
<evidence type="ECO:0000313" key="5">
    <source>
        <dbReference type="EMBL" id="RKP46714.1"/>
    </source>
</evidence>
<comment type="caution">
    <text evidence="5">The sequence shown here is derived from an EMBL/GenBank/DDBJ whole genome shotgun (WGS) entry which is preliminary data.</text>
</comment>
<dbReference type="SUPFAM" id="SSF51735">
    <property type="entry name" value="NAD(P)-binding Rossmann-fold domains"/>
    <property type="match status" value="1"/>
</dbReference>
<dbReference type="AlphaFoldDB" id="A0A494XF44"/>
<evidence type="ECO:0000256" key="2">
    <source>
        <dbReference type="ARBA" id="ARBA00023002"/>
    </source>
</evidence>
<keyword evidence="6" id="KW-1185">Reference proteome</keyword>
<dbReference type="Pfam" id="PF22725">
    <property type="entry name" value="GFO_IDH_MocA_C3"/>
    <property type="match status" value="1"/>
</dbReference>
<evidence type="ECO:0000313" key="6">
    <source>
        <dbReference type="Proteomes" id="UP000282076"/>
    </source>
</evidence>
<feature type="domain" description="GFO/IDH/MocA-like oxidoreductase" evidence="4">
    <location>
        <begin position="134"/>
        <end position="253"/>
    </location>
</feature>
<name>A0A494XF44_9BACL</name>
<dbReference type="InterPro" id="IPR051317">
    <property type="entry name" value="Gfo/Idh/MocA_oxidoreduct"/>
</dbReference>
<dbReference type="SUPFAM" id="SSF55347">
    <property type="entry name" value="Glyceraldehyde-3-phosphate dehydrogenase-like, C-terminal domain"/>
    <property type="match status" value="1"/>
</dbReference>
<protein>
    <submittedName>
        <fullName evidence="5">Gfo/Idh/MocA family oxidoreductase</fullName>
    </submittedName>
</protein>